<protein>
    <submittedName>
        <fullName evidence="5">Glycosidase</fullName>
    </submittedName>
</protein>
<dbReference type="InterPro" id="IPR013780">
    <property type="entry name" value="Glyco_hydro_b"/>
</dbReference>
<feature type="signal peptide" evidence="3">
    <location>
        <begin position="1"/>
        <end position="26"/>
    </location>
</feature>
<keyword evidence="3" id="KW-0732">Signal</keyword>
<dbReference type="Pfam" id="PF00128">
    <property type="entry name" value="Alpha-amylase"/>
    <property type="match status" value="1"/>
</dbReference>
<feature type="chain" id="PRO_5012312569" evidence="3">
    <location>
        <begin position="27"/>
        <end position="630"/>
    </location>
</feature>
<dbReference type="PANTHER" id="PTHR10357:SF210">
    <property type="entry name" value="MALTODEXTRIN GLUCOSIDASE"/>
    <property type="match status" value="1"/>
</dbReference>
<dbReference type="RefSeq" id="WP_097124728.1">
    <property type="nucleotide sequence ID" value="NZ_OCNH01000001.1"/>
</dbReference>
<keyword evidence="2 5" id="KW-0326">Glycosidase</keyword>
<dbReference type="GO" id="GO:0016798">
    <property type="term" value="F:hydrolase activity, acting on glycosyl bonds"/>
    <property type="evidence" value="ECO:0007669"/>
    <property type="project" value="UniProtKB-KW"/>
</dbReference>
<dbReference type="InterPro" id="IPR014756">
    <property type="entry name" value="Ig_E-set"/>
</dbReference>
<evidence type="ECO:0000256" key="2">
    <source>
        <dbReference type="ARBA" id="ARBA00023295"/>
    </source>
</evidence>
<evidence type="ECO:0000313" key="5">
    <source>
        <dbReference type="EMBL" id="SOD79692.1"/>
    </source>
</evidence>
<reference evidence="6" key="1">
    <citation type="submission" date="2017-09" db="EMBL/GenBank/DDBJ databases">
        <authorList>
            <person name="Varghese N."/>
            <person name="Submissions S."/>
        </authorList>
    </citation>
    <scope>NUCLEOTIDE SEQUENCE [LARGE SCALE GENOMIC DNA]</scope>
    <source>
        <strain evidence="6">DSM 29961</strain>
    </source>
</reference>
<dbReference type="InterPro" id="IPR013783">
    <property type="entry name" value="Ig-like_fold"/>
</dbReference>
<dbReference type="OrthoDB" id="9806009at2"/>
<evidence type="ECO:0000256" key="1">
    <source>
        <dbReference type="ARBA" id="ARBA00022801"/>
    </source>
</evidence>
<dbReference type="Gene3D" id="2.60.40.10">
    <property type="entry name" value="Immunoglobulins"/>
    <property type="match status" value="1"/>
</dbReference>
<dbReference type="CDD" id="cd11340">
    <property type="entry name" value="AmyAc_bac_CMD_like_3"/>
    <property type="match status" value="1"/>
</dbReference>
<dbReference type="GO" id="GO:0005975">
    <property type="term" value="P:carbohydrate metabolic process"/>
    <property type="evidence" value="ECO:0007669"/>
    <property type="project" value="InterPro"/>
</dbReference>
<dbReference type="Proteomes" id="UP000219452">
    <property type="component" value="Unassembled WGS sequence"/>
</dbReference>
<dbReference type="AlphaFoldDB" id="A0A286F923"/>
<organism evidence="5 6">
    <name type="scientific">Spirosoma fluviale</name>
    <dbReference type="NCBI Taxonomy" id="1597977"/>
    <lineage>
        <taxon>Bacteria</taxon>
        <taxon>Pseudomonadati</taxon>
        <taxon>Bacteroidota</taxon>
        <taxon>Cytophagia</taxon>
        <taxon>Cytophagales</taxon>
        <taxon>Cytophagaceae</taxon>
        <taxon>Spirosoma</taxon>
    </lineage>
</organism>
<evidence type="ECO:0000256" key="3">
    <source>
        <dbReference type="SAM" id="SignalP"/>
    </source>
</evidence>
<name>A0A286F923_9BACT</name>
<dbReference type="InterPro" id="IPR017853">
    <property type="entry name" value="GH"/>
</dbReference>
<dbReference type="SMART" id="SM00642">
    <property type="entry name" value="Aamy"/>
    <property type="match status" value="1"/>
</dbReference>
<keyword evidence="6" id="KW-1185">Reference proteome</keyword>
<dbReference type="SUPFAM" id="SSF51445">
    <property type="entry name" value="(Trans)glycosidases"/>
    <property type="match status" value="1"/>
</dbReference>
<evidence type="ECO:0000313" key="6">
    <source>
        <dbReference type="Proteomes" id="UP000219452"/>
    </source>
</evidence>
<evidence type="ECO:0000259" key="4">
    <source>
        <dbReference type="SMART" id="SM00642"/>
    </source>
</evidence>
<accession>A0A286F923</accession>
<proteinExistence type="predicted"/>
<dbReference type="Pfam" id="PF09087">
    <property type="entry name" value="Cyc-maltodext_N"/>
    <property type="match status" value="1"/>
</dbReference>
<dbReference type="SUPFAM" id="SSF81296">
    <property type="entry name" value="E set domains"/>
    <property type="match status" value="1"/>
</dbReference>
<dbReference type="PANTHER" id="PTHR10357">
    <property type="entry name" value="ALPHA-AMYLASE FAMILY MEMBER"/>
    <property type="match status" value="1"/>
</dbReference>
<dbReference type="SUPFAM" id="SSF51011">
    <property type="entry name" value="Glycosyl hydrolase domain"/>
    <property type="match status" value="1"/>
</dbReference>
<dbReference type="InterPro" id="IPR006047">
    <property type="entry name" value="GH13_cat_dom"/>
</dbReference>
<dbReference type="InterPro" id="IPR019492">
    <property type="entry name" value="Cyclo-malto-dextrinase_C"/>
</dbReference>
<dbReference type="Pfam" id="PF10438">
    <property type="entry name" value="Cyc-maltodext_C"/>
    <property type="match status" value="1"/>
</dbReference>
<gene>
    <name evidence="5" type="ORF">SAMN06269250_1057</name>
</gene>
<dbReference type="EMBL" id="OCNH01000001">
    <property type="protein sequence ID" value="SOD79692.1"/>
    <property type="molecule type" value="Genomic_DNA"/>
</dbReference>
<dbReference type="InterPro" id="IPR015171">
    <property type="entry name" value="Cyc-maltodext_N"/>
</dbReference>
<dbReference type="Gene3D" id="3.20.20.80">
    <property type="entry name" value="Glycosidases"/>
    <property type="match status" value="1"/>
</dbReference>
<feature type="domain" description="Glycosyl hydrolase family 13 catalytic" evidence="4">
    <location>
        <begin position="135"/>
        <end position="541"/>
    </location>
</feature>
<keyword evidence="1" id="KW-0378">Hydrolase</keyword>
<sequence length="630" mass="71570">MHNQLTIRLYFLLVVTLLASLSPARAQAPRIQRVNPTNWWVGMKNPNLQLLIYGPNAGSLTYSINYAGVKLVKAHKVENPNYAFLDLTIAPTAKAGTLAIVGKRGSQTITQPFELKARDKSPKGQGVTAADFIYLIMPDRFANGDPSNDKFPDMLDTQADTKNPYLRHGGDFKGIINHLDYLKDLGVTALWLTPVIDNDETLKKEGPDRNQAGYHGYHFTDHYQIDKRFGGIAGYVELASALHKRGMKLVQDAVYNHISDDHWFFKDKPMQDWVNVWPTYTGSTHKEQSLYDPHGATADKKTLLDGWFTPFLPDLNQRNPYVANFLIQHAIWSTEMFSLDAWRIDTYKYNDLAFLNRCNKALMDEYPTIHLFGESVVNNPVGQAFFVKNTVGFPFKSNQPGALDFVLYNAFNDALNQRFDWDSGVNRIHQVLAQDDVYADPNKLVTFLENHDTDRYLSVIGDDFDKYKLGVTWLLTTRGIPHWYYGTEILMKGTKNPSDAEVRKDFPGGFPGDKENKFEAAGRNNRENEAVQFVRKLATYRRNNPVLQSGKLTQFVPQEGTYVYFRHDATKTVMVASNTSDKEITLDTSRFAERMKGFASARNIQTDTQLTTLDMIRLPAKSALVLELMK</sequence>
<dbReference type="Gene3D" id="2.60.40.1180">
    <property type="entry name" value="Golgi alpha-mannosidase II"/>
    <property type="match status" value="1"/>
</dbReference>